<keyword evidence="3" id="KW-1185">Reference proteome</keyword>
<proteinExistence type="predicted"/>
<protein>
    <submittedName>
        <fullName evidence="2">Uncharacterized protein</fullName>
    </submittedName>
</protein>
<accession>A0AAV7L079</accession>
<organism evidence="2 3">
    <name type="scientific">Pleurodeles waltl</name>
    <name type="common">Iberian ribbed newt</name>
    <dbReference type="NCBI Taxonomy" id="8319"/>
    <lineage>
        <taxon>Eukaryota</taxon>
        <taxon>Metazoa</taxon>
        <taxon>Chordata</taxon>
        <taxon>Craniata</taxon>
        <taxon>Vertebrata</taxon>
        <taxon>Euteleostomi</taxon>
        <taxon>Amphibia</taxon>
        <taxon>Batrachia</taxon>
        <taxon>Caudata</taxon>
        <taxon>Salamandroidea</taxon>
        <taxon>Salamandridae</taxon>
        <taxon>Pleurodelinae</taxon>
        <taxon>Pleurodeles</taxon>
    </lineage>
</organism>
<dbReference type="AlphaFoldDB" id="A0AAV7L079"/>
<sequence>MWERSNRRTGPGTPSDVSPSRKARPPQLDAVHGAGGMFQRAPGGTAAFREVRGSPRYLRGAHCWPPVESVCTACAEVNLRLKSGDDEPNGFLLCKPTAICENAALMSINK</sequence>
<gene>
    <name evidence="2" type="ORF">NDU88_005264</name>
</gene>
<dbReference type="EMBL" id="JANPWB010000016">
    <property type="protein sequence ID" value="KAJ1085131.1"/>
    <property type="molecule type" value="Genomic_DNA"/>
</dbReference>
<feature type="region of interest" description="Disordered" evidence="1">
    <location>
        <begin position="1"/>
        <end position="42"/>
    </location>
</feature>
<name>A0AAV7L079_PLEWA</name>
<reference evidence="2" key="1">
    <citation type="journal article" date="2022" name="bioRxiv">
        <title>Sequencing and chromosome-scale assembly of the giantPleurodeles waltlgenome.</title>
        <authorList>
            <person name="Brown T."/>
            <person name="Elewa A."/>
            <person name="Iarovenko S."/>
            <person name="Subramanian E."/>
            <person name="Araus A.J."/>
            <person name="Petzold A."/>
            <person name="Susuki M."/>
            <person name="Suzuki K.-i.T."/>
            <person name="Hayashi T."/>
            <person name="Toyoda A."/>
            <person name="Oliveira C."/>
            <person name="Osipova E."/>
            <person name="Leigh N.D."/>
            <person name="Simon A."/>
            <person name="Yun M.H."/>
        </authorList>
    </citation>
    <scope>NUCLEOTIDE SEQUENCE</scope>
    <source>
        <strain evidence="2">20211129_DDA</strain>
        <tissue evidence="2">Liver</tissue>
    </source>
</reference>
<evidence type="ECO:0000313" key="2">
    <source>
        <dbReference type="EMBL" id="KAJ1085131.1"/>
    </source>
</evidence>
<dbReference type="Proteomes" id="UP001066276">
    <property type="component" value="Chromosome 12"/>
</dbReference>
<evidence type="ECO:0000256" key="1">
    <source>
        <dbReference type="SAM" id="MobiDB-lite"/>
    </source>
</evidence>
<evidence type="ECO:0000313" key="3">
    <source>
        <dbReference type="Proteomes" id="UP001066276"/>
    </source>
</evidence>
<comment type="caution">
    <text evidence="2">The sequence shown here is derived from an EMBL/GenBank/DDBJ whole genome shotgun (WGS) entry which is preliminary data.</text>
</comment>